<accession>A0A100VSU9</accession>
<dbReference type="Proteomes" id="UP000187134">
    <property type="component" value="Unassembled WGS sequence"/>
</dbReference>
<dbReference type="PANTHER" id="PTHR43723">
    <property type="entry name" value="COBALT TRANSPORT PROTEIN CBIQ"/>
    <property type="match status" value="1"/>
</dbReference>
<dbReference type="InterPro" id="IPR003339">
    <property type="entry name" value="ABC/ECF_trnsptr_transmembrane"/>
</dbReference>
<protein>
    <submittedName>
        <fullName evidence="6 7">ABC transporter permease</fullName>
    </submittedName>
</protein>
<dbReference type="EMBL" id="BCNV01000007">
    <property type="protein sequence ID" value="GAS85184.1"/>
    <property type="molecule type" value="Genomic_DNA"/>
</dbReference>
<evidence type="ECO:0000313" key="7">
    <source>
        <dbReference type="EMBL" id="OMF11868.1"/>
    </source>
</evidence>
<reference evidence="6 8" key="1">
    <citation type="journal article" date="2016" name="Genome Announc.">
        <title>Draft Genome Sequence of Paenibacillus amylolyticus Heshi-A3, Isolated from Fermented Rice Bran in a Japanese Fermented Seafood Dish.</title>
        <authorList>
            <person name="Akuzawa S."/>
            <person name="Nagaoka J."/>
            <person name="Kanekatsu M."/>
            <person name="Kubota E."/>
            <person name="Ohtake R."/>
            <person name="Suzuki T."/>
            <person name="Kanesaki Y."/>
        </authorList>
    </citation>
    <scope>NUCLEOTIDE SEQUENCE [LARGE SCALE GENOMIC DNA]</scope>
    <source>
        <strain evidence="6 8">Heshi-A3</strain>
    </source>
</reference>
<evidence type="ECO:0000256" key="1">
    <source>
        <dbReference type="ARBA" id="ARBA00004141"/>
    </source>
</evidence>
<evidence type="ECO:0000313" key="6">
    <source>
        <dbReference type="EMBL" id="GAS85184.1"/>
    </source>
</evidence>
<reference evidence="7 9" key="3">
    <citation type="submission" date="2016-11" db="EMBL/GenBank/DDBJ databases">
        <title>Paenibacillus species isolates.</title>
        <authorList>
            <person name="Beno S.M."/>
        </authorList>
    </citation>
    <scope>NUCLEOTIDE SEQUENCE [LARGE SCALE GENOMIC DNA]</scope>
    <source>
        <strain evidence="7 9">FSL H8-0246</strain>
    </source>
</reference>
<gene>
    <name evidence="7" type="ORF">BK131_20585</name>
    <name evidence="6" type="ORF">PAHA3_5305</name>
</gene>
<proteinExistence type="predicted"/>
<dbReference type="EMBL" id="MRTJ01000009">
    <property type="protein sequence ID" value="OMF11868.1"/>
    <property type="molecule type" value="Genomic_DNA"/>
</dbReference>
<keyword evidence="2 5" id="KW-0812">Transmembrane</keyword>
<feature type="transmembrane region" description="Helical" evidence="5">
    <location>
        <begin position="102"/>
        <end position="125"/>
    </location>
</feature>
<dbReference type="RefSeq" id="WP_062837534.1">
    <property type="nucleotide sequence ID" value="NZ_BCNV01000007.1"/>
</dbReference>
<dbReference type="GO" id="GO:0006824">
    <property type="term" value="P:cobalt ion transport"/>
    <property type="evidence" value="ECO:0007669"/>
    <property type="project" value="TreeGrafter"/>
</dbReference>
<feature type="transmembrane region" description="Helical" evidence="5">
    <location>
        <begin position="61"/>
        <end position="82"/>
    </location>
</feature>
<sequence>MQLSFPHRETWLHAVNPGLKMIILTLMFVFVILIHNLNVMANVAVAMMLLLCWTGHPWYRLMLYASPFILVFISTSTGMMMFGKGETTWYKWGLIHITEESFYRGLHLGFRSLSMAAAGLLFGLTTKPVRLFYSLMQQWKLPAKYAYSFLAAMRMIPILLDEFQTLRYAIRIRGTRQRGSRWNVYGTLKRYAIPLLAQSIRRAQRMAVAMEAKGFTDGASRTYYIQIGYSRADLWFVFYYMLTLTAAYYMGVTFPYHATMVDVR</sequence>
<evidence type="ECO:0000313" key="9">
    <source>
        <dbReference type="Proteomes" id="UP000187134"/>
    </source>
</evidence>
<evidence type="ECO:0000313" key="8">
    <source>
        <dbReference type="Proteomes" id="UP000069697"/>
    </source>
</evidence>
<dbReference type="Pfam" id="PF02361">
    <property type="entry name" value="CbiQ"/>
    <property type="match status" value="1"/>
</dbReference>
<dbReference type="OrthoDB" id="92887at2"/>
<evidence type="ECO:0000256" key="4">
    <source>
        <dbReference type="ARBA" id="ARBA00023136"/>
    </source>
</evidence>
<evidence type="ECO:0000256" key="2">
    <source>
        <dbReference type="ARBA" id="ARBA00022692"/>
    </source>
</evidence>
<dbReference type="InterPro" id="IPR052770">
    <property type="entry name" value="Cobalt_transport_CbiQ"/>
</dbReference>
<reference evidence="8" key="2">
    <citation type="submission" date="2016-01" db="EMBL/GenBank/DDBJ databases">
        <title>Draft Genome Sequence of Paenibacillus amylolyticus Heshi-A3 that Was Isolated from Fermented Rice Bran with Aging Salted Mackerel, Which Was Named Heshiko as Traditional Fermented Seafood in Japan.</title>
        <authorList>
            <person name="Akuzawa S."/>
            <person name="Nakagawa J."/>
            <person name="Kanekatsu T."/>
            <person name="Kubota E."/>
            <person name="Ohtake R."/>
            <person name="Suzuki T."/>
            <person name="Kanesaki Y."/>
        </authorList>
    </citation>
    <scope>NUCLEOTIDE SEQUENCE [LARGE SCALE GENOMIC DNA]</scope>
    <source>
        <strain evidence="8">Heshi-A3</strain>
    </source>
</reference>
<feature type="transmembrane region" description="Helical" evidence="5">
    <location>
        <begin position="21"/>
        <end position="49"/>
    </location>
</feature>
<dbReference type="CDD" id="cd16914">
    <property type="entry name" value="EcfT"/>
    <property type="match status" value="1"/>
</dbReference>
<evidence type="ECO:0000256" key="3">
    <source>
        <dbReference type="ARBA" id="ARBA00022989"/>
    </source>
</evidence>
<organism evidence="6 8">
    <name type="scientific">Paenibacillus amylolyticus</name>
    <dbReference type="NCBI Taxonomy" id="1451"/>
    <lineage>
        <taxon>Bacteria</taxon>
        <taxon>Bacillati</taxon>
        <taxon>Bacillota</taxon>
        <taxon>Bacilli</taxon>
        <taxon>Bacillales</taxon>
        <taxon>Paenibacillaceae</taxon>
        <taxon>Paenibacillus</taxon>
    </lineage>
</organism>
<keyword evidence="4 5" id="KW-0472">Membrane</keyword>
<evidence type="ECO:0000256" key="5">
    <source>
        <dbReference type="SAM" id="Phobius"/>
    </source>
</evidence>
<keyword evidence="3 5" id="KW-1133">Transmembrane helix</keyword>
<feature type="transmembrane region" description="Helical" evidence="5">
    <location>
        <begin position="234"/>
        <end position="256"/>
    </location>
</feature>
<name>A0A100VSU9_PAEAM</name>
<comment type="caution">
    <text evidence="6">The sequence shown here is derived from an EMBL/GenBank/DDBJ whole genome shotgun (WGS) entry which is preliminary data.</text>
</comment>
<dbReference type="Proteomes" id="UP000069697">
    <property type="component" value="Unassembled WGS sequence"/>
</dbReference>
<dbReference type="PANTHER" id="PTHR43723:SF1">
    <property type="entry name" value="COBALT TRANSPORT PROTEIN CBIQ"/>
    <property type="match status" value="1"/>
</dbReference>
<dbReference type="AlphaFoldDB" id="A0A100VSU9"/>
<dbReference type="GO" id="GO:0043190">
    <property type="term" value="C:ATP-binding cassette (ABC) transporter complex"/>
    <property type="evidence" value="ECO:0007669"/>
    <property type="project" value="TreeGrafter"/>
</dbReference>
<comment type="subcellular location">
    <subcellularLocation>
        <location evidence="1">Membrane</location>
        <topology evidence="1">Multi-pass membrane protein</topology>
    </subcellularLocation>
</comment>